<dbReference type="EMBL" id="KE356561">
    <property type="protein sequence ID" value="ERG94648.1"/>
    <property type="molecule type" value="Genomic_DNA"/>
</dbReference>
<dbReference type="GO" id="GO:0016787">
    <property type="term" value="F:hydrolase activity"/>
    <property type="evidence" value="ECO:0007669"/>
    <property type="project" value="UniProtKB-KW"/>
</dbReference>
<dbReference type="HOGENOM" id="CLU_030571_5_1_2"/>
<keyword evidence="2" id="KW-0479">Metal-binding</keyword>
<dbReference type="CDD" id="cd06262">
    <property type="entry name" value="metallo-hydrolase-like_MBL-fold"/>
    <property type="match status" value="1"/>
</dbReference>
<dbReference type="PANTHER" id="PTHR46233">
    <property type="entry name" value="HYDROXYACYLGLUTATHIONE HYDROLASE GLOC"/>
    <property type="match status" value="1"/>
</dbReference>
<dbReference type="InterPro" id="IPR051453">
    <property type="entry name" value="MBL_Glyoxalase_II"/>
</dbReference>
<dbReference type="Gene3D" id="3.60.15.10">
    <property type="entry name" value="Ribonuclease Z/Hydroxyacylglutathione hydrolase-like"/>
    <property type="match status" value="1"/>
</dbReference>
<dbReference type="Pfam" id="PF23023">
    <property type="entry name" value="Anti-Pycsar_Apyc1"/>
    <property type="match status" value="1"/>
</dbReference>
<keyword evidence="4" id="KW-0862">Zinc</keyword>
<dbReference type="GO" id="GO:0046872">
    <property type="term" value="F:metal ion binding"/>
    <property type="evidence" value="ECO:0007669"/>
    <property type="project" value="UniProtKB-KW"/>
</dbReference>
<comment type="cofactor">
    <cofactor evidence="1">
        <name>Zn(2+)</name>
        <dbReference type="ChEBI" id="CHEBI:29105"/>
    </cofactor>
</comment>
<evidence type="ECO:0000313" key="7">
    <source>
        <dbReference type="Proteomes" id="UP000030710"/>
    </source>
</evidence>
<dbReference type="STRING" id="1238425.J07HQW2_01085"/>
<protein>
    <submittedName>
        <fullName evidence="6">Zn-dependent hydrolase</fullName>
    </submittedName>
</protein>
<dbReference type="InterPro" id="IPR036866">
    <property type="entry name" value="RibonucZ/Hydroxyglut_hydro"/>
</dbReference>
<accession>U1ND55</accession>
<feature type="domain" description="Metallo-beta-lactamase" evidence="5">
    <location>
        <begin position="13"/>
        <end position="170"/>
    </location>
</feature>
<dbReference type="InterPro" id="IPR001279">
    <property type="entry name" value="Metallo-B-lactamas"/>
</dbReference>
<evidence type="ECO:0000256" key="3">
    <source>
        <dbReference type="ARBA" id="ARBA00022801"/>
    </source>
</evidence>
<evidence type="ECO:0000313" key="6">
    <source>
        <dbReference type="EMBL" id="ERG94648.1"/>
    </source>
</evidence>
<dbReference type="RefSeq" id="WP_021054139.1">
    <property type="nucleotide sequence ID" value="NZ_KE356561.1"/>
</dbReference>
<organism evidence="6 7">
    <name type="scientific">Haloquadratum walsbyi J07HQW2</name>
    <dbReference type="NCBI Taxonomy" id="1238425"/>
    <lineage>
        <taxon>Archaea</taxon>
        <taxon>Methanobacteriati</taxon>
        <taxon>Methanobacteriota</taxon>
        <taxon>Stenosarchaea group</taxon>
        <taxon>Halobacteria</taxon>
        <taxon>Halobacteriales</taxon>
        <taxon>Haloferacaceae</taxon>
        <taxon>Haloquadratum</taxon>
    </lineage>
</organism>
<evidence type="ECO:0000256" key="4">
    <source>
        <dbReference type="ARBA" id="ARBA00022833"/>
    </source>
</evidence>
<gene>
    <name evidence="6" type="ORF">J07HQW2_01085</name>
</gene>
<dbReference type="Proteomes" id="UP000030710">
    <property type="component" value="Unassembled WGS sequence"/>
</dbReference>
<evidence type="ECO:0000256" key="1">
    <source>
        <dbReference type="ARBA" id="ARBA00001947"/>
    </source>
</evidence>
<keyword evidence="3 6" id="KW-0378">Hydrolase</keyword>
<evidence type="ECO:0000256" key="2">
    <source>
        <dbReference type="ARBA" id="ARBA00022723"/>
    </source>
</evidence>
<sequence>MIQNIANNIQAFTSNVFLVTGETTALIDTGANFDVISRIEEYTEHIDRVYLTHTHADHIENVPSVRGAFDVETWGYDTTQDVVDHAIQDEETLPIGDETYMALHTPGHKPDHLCLYAADVGVCFAGDLIFANGSFGRTDLEGGNRKTLIQSINRLADTVTDDLTAIYTGHGPAITSHPQEDINMAAQAAQMQ</sequence>
<reference evidence="6 7" key="1">
    <citation type="journal article" date="2013" name="PLoS ONE">
        <title>Assembly-driven community genomics of a hypersaline microbial ecosystem.</title>
        <authorList>
            <person name="Podell S."/>
            <person name="Ugalde J.A."/>
            <person name="Narasingarao P."/>
            <person name="Banfield J.F."/>
            <person name="Heidelberg K.B."/>
            <person name="Allen E.E."/>
        </authorList>
    </citation>
    <scope>NUCLEOTIDE SEQUENCE [LARGE SCALE GENOMIC DNA]</scope>
    <source>
        <strain evidence="7">J07HQW2</strain>
    </source>
</reference>
<dbReference type="Pfam" id="PF00753">
    <property type="entry name" value="Lactamase_B"/>
    <property type="match status" value="1"/>
</dbReference>
<name>U1ND55_9EURY</name>
<dbReference type="eggNOG" id="arCOG00504">
    <property type="taxonomic scope" value="Archaea"/>
</dbReference>
<dbReference type="PANTHER" id="PTHR46233:SF3">
    <property type="entry name" value="HYDROXYACYLGLUTATHIONE HYDROLASE GLOC"/>
    <property type="match status" value="1"/>
</dbReference>
<dbReference type="SMART" id="SM00849">
    <property type="entry name" value="Lactamase_B"/>
    <property type="match status" value="1"/>
</dbReference>
<evidence type="ECO:0000259" key="5">
    <source>
        <dbReference type="SMART" id="SM00849"/>
    </source>
</evidence>
<proteinExistence type="predicted"/>
<dbReference type="AlphaFoldDB" id="U1ND55"/>
<dbReference type="SUPFAM" id="SSF56281">
    <property type="entry name" value="Metallo-hydrolase/oxidoreductase"/>
    <property type="match status" value="1"/>
</dbReference>